<comment type="subcellular location">
    <subcellularLocation>
        <location evidence="1">Membrane</location>
        <topology evidence="1">Lipid-anchor</topology>
    </subcellularLocation>
</comment>
<dbReference type="GO" id="GO:0016020">
    <property type="term" value="C:membrane"/>
    <property type="evidence" value="ECO:0007669"/>
    <property type="project" value="UniProtKB-SubCell"/>
</dbReference>
<reference evidence="11" key="1">
    <citation type="submission" date="2023-06" db="EMBL/GenBank/DDBJ databases">
        <title>Comparative genomics of Bacillaceae isolates and their secondary metabolite potential.</title>
        <authorList>
            <person name="Song L."/>
            <person name="Nielsen L.J."/>
            <person name="Mohite O."/>
            <person name="Xu X."/>
            <person name="Weber T."/>
            <person name="Kovacs A.T."/>
        </authorList>
    </citation>
    <scope>NUCLEOTIDE SEQUENCE</scope>
    <source>
        <strain evidence="11">D8_B_37</strain>
    </source>
</reference>
<dbReference type="KEGG" id="bsj:UP17_10290"/>
<protein>
    <submittedName>
        <fullName evidence="11">Ger(X)C family spore germination protein</fullName>
    </submittedName>
</protein>
<dbReference type="PROSITE" id="PS51257">
    <property type="entry name" value="PROKAR_LIPOPROTEIN"/>
    <property type="match status" value="1"/>
</dbReference>
<sequence>MSRKIGLCLLILVMILSGCMDATPIEEVSVSLILGLDLDEEDNLLVYMSSPIFSKEAKEKEEVYEVKSYTLRHSREKFDARVIGLTSGSKTQLFLVGKRLLKKKDWFDYLDPFFRDPKNTVTAGVVAVDGSVADVIFNKPTDKPRLSLYLTSLIDAASKRNIVKDTSLQDFHRQMKDKGRTAWITQIKKKKRIELTGSALLAQSGQYKITITPDENQLLNILDGNQKGDYSITIPVSMESANKGKQYISFAISDLKVKKKVKFNGRFVFDINVDLQISISEQLFPFDVQKDYAKLEKIITNELENETNQLIQKIQKAQIDPLGLGLYARAYSYQEWKKVQEDWGNTLAKSKINIHVKTKIKGIGSTNHK</sequence>
<accession>A0AAW7IQA3</accession>
<dbReference type="Pfam" id="PF05504">
    <property type="entry name" value="Spore_GerAC"/>
    <property type="match status" value="1"/>
</dbReference>
<feature type="domain" description="Spore germination protein N-terminal" evidence="10">
    <location>
        <begin position="21"/>
        <end position="188"/>
    </location>
</feature>
<evidence type="ECO:0000313" key="12">
    <source>
        <dbReference type="Proteomes" id="UP001234602"/>
    </source>
</evidence>
<dbReference type="Pfam" id="PF25198">
    <property type="entry name" value="Spore_GerAC_N"/>
    <property type="match status" value="1"/>
</dbReference>
<evidence type="ECO:0000256" key="1">
    <source>
        <dbReference type="ARBA" id="ARBA00004635"/>
    </source>
</evidence>
<keyword evidence="7" id="KW-0449">Lipoprotein</keyword>
<organism evidence="11 12">
    <name type="scientific">Peribacillus simplex</name>
    <dbReference type="NCBI Taxonomy" id="1478"/>
    <lineage>
        <taxon>Bacteria</taxon>
        <taxon>Bacillati</taxon>
        <taxon>Bacillota</taxon>
        <taxon>Bacilli</taxon>
        <taxon>Bacillales</taxon>
        <taxon>Bacillaceae</taxon>
        <taxon>Peribacillus</taxon>
    </lineage>
</organism>
<keyword evidence="6" id="KW-0564">Palmitate</keyword>
<dbReference type="InterPro" id="IPR038501">
    <property type="entry name" value="Spore_GerAC_C_sf"/>
</dbReference>
<dbReference type="PANTHER" id="PTHR35789">
    <property type="entry name" value="SPORE GERMINATION PROTEIN B3"/>
    <property type="match status" value="1"/>
</dbReference>
<comment type="caution">
    <text evidence="11">The sequence shown here is derived from an EMBL/GenBank/DDBJ whole genome shotgun (WGS) entry which is preliminary data.</text>
</comment>
<evidence type="ECO:0000313" key="11">
    <source>
        <dbReference type="EMBL" id="MDM5453956.1"/>
    </source>
</evidence>
<evidence type="ECO:0000256" key="5">
    <source>
        <dbReference type="ARBA" id="ARBA00023136"/>
    </source>
</evidence>
<evidence type="ECO:0000256" key="6">
    <source>
        <dbReference type="ARBA" id="ARBA00023139"/>
    </source>
</evidence>
<proteinExistence type="inferred from homology"/>
<evidence type="ECO:0000256" key="8">
    <source>
        <dbReference type="SAM" id="SignalP"/>
    </source>
</evidence>
<evidence type="ECO:0000256" key="4">
    <source>
        <dbReference type="ARBA" id="ARBA00022729"/>
    </source>
</evidence>
<evidence type="ECO:0000256" key="7">
    <source>
        <dbReference type="ARBA" id="ARBA00023288"/>
    </source>
</evidence>
<dbReference type="GO" id="GO:0009847">
    <property type="term" value="P:spore germination"/>
    <property type="evidence" value="ECO:0007669"/>
    <property type="project" value="InterPro"/>
</dbReference>
<feature type="signal peptide" evidence="8">
    <location>
        <begin position="1"/>
        <end position="22"/>
    </location>
</feature>
<dbReference type="InterPro" id="IPR046953">
    <property type="entry name" value="Spore_GerAC-like_C"/>
</dbReference>
<dbReference type="InterPro" id="IPR008844">
    <property type="entry name" value="Spore_GerAC-like"/>
</dbReference>
<feature type="chain" id="PRO_5043880070" evidence="8">
    <location>
        <begin position="23"/>
        <end position="369"/>
    </location>
</feature>
<evidence type="ECO:0000256" key="2">
    <source>
        <dbReference type="ARBA" id="ARBA00007886"/>
    </source>
</evidence>
<dbReference type="Gene3D" id="3.30.300.210">
    <property type="entry name" value="Nutrient germinant receptor protein C, domain 3"/>
    <property type="match status" value="1"/>
</dbReference>
<dbReference type="AlphaFoldDB" id="A0AAW7IQA3"/>
<dbReference type="InterPro" id="IPR057336">
    <property type="entry name" value="GerAC_N"/>
</dbReference>
<dbReference type="Proteomes" id="UP001234602">
    <property type="component" value="Unassembled WGS sequence"/>
</dbReference>
<comment type="similarity">
    <text evidence="2">Belongs to the GerABKC lipoprotein family.</text>
</comment>
<dbReference type="EMBL" id="JAUCEY010000008">
    <property type="protein sequence ID" value="MDM5453956.1"/>
    <property type="molecule type" value="Genomic_DNA"/>
</dbReference>
<feature type="domain" description="Spore germination GerAC-like C-terminal" evidence="9">
    <location>
        <begin position="196"/>
        <end position="364"/>
    </location>
</feature>
<gene>
    <name evidence="11" type="ORF">QUF89_17595</name>
</gene>
<evidence type="ECO:0000256" key="3">
    <source>
        <dbReference type="ARBA" id="ARBA00022544"/>
    </source>
</evidence>
<name>A0AAW7IQA3_9BACI</name>
<keyword evidence="5" id="KW-0472">Membrane</keyword>
<dbReference type="NCBIfam" id="TIGR02887">
    <property type="entry name" value="spore_ger_x_C"/>
    <property type="match status" value="1"/>
</dbReference>
<dbReference type="RefSeq" id="WP_061462921.1">
    <property type="nucleotide sequence ID" value="NZ_CP011008.1"/>
</dbReference>
<evidence type="ECO:0000259" key="10">
    <source>
        <dbReference type="Pfam" id="PF25198"/>
    </source>
</evidence>
<keyword evidence="3" id="KW-0309">Germination</keyword>
<dbReference type="PANTHER" id="PTHR35789:SF1">
    <property type="entry name" value="SPORE GERMINATION PROTEIN B3"/>
    <property type="match status" value="1"/>
</dbReference>
<keyword evidence="4 8" id="KW-0732">Signal</keyword>
<evidence type="ECO:0000259" key="9">
    <source>
        <dbReference type="Pfam" id="PF05504"/>
    </source>
</evidence>